<reference evidence="2 3" key="1">
    <citation type="submission" date="2018-04" db="EMBL/GenBank/DDBJ databases">
        <title>WGS assembly of Panicum hallii var. hallii HAL2.</title>
        <authorList>
            <person name="Lovell J."/>
            <person name="Jenkins J."/>
            <person name="Lowry D."/>
            <person name="Mamidi S."/>
            <person name="Sreedasyam A."/>
            <person name="Weng X."/>
            <person name="Barry K."/>
            <person name="Bonette J."/>
            <person name="Campitelli B."/>
            <person name="Daum C."/>
            <person name="Gordon S."/>
            <person name="Gould B."/>
            <person name="Lipzen A."/>
            <person name="MacQueen A."/>
            <person name="Palacio-Mejia J."/>
            <person name="Plott C."/>
            <person name="Shakirov E."/>
            <person name="Shu S."/>
            <person name="Yoshinaga Y."/>
            <person name="Zane M."/>
            <person name="Rokhsar D."/>
            <person name="Grimwood J."/>
            <person name="Schmutz J."/>
            <person name="Juenger T."/>
        </authorList>
    </citation>
    <scope>NUCLEOTIDE SEQUENCE [LARGE SCALE GENOMIC DNA]</scope>
    <source>
        <strain evidence="3">cv. HAL2</strain>
    </source>
</reference>
<feature type="compositionally biased region" description="Polar residues" evidence="1">
    <location>
        <begin position="74"/>
        <end position="90"/>
    </location>
</feature>
<evidence type="ECO:0000313" key="3">
    <source>
        <dbReference type="Proteomes" id="UP000244336"/>
    </source>
</evidence>
<feature type="compositionally biased region" description="Polar residues" evidence="1">
    <location>
        <begin position="12"/>
        <end position="22"/>
    </location>
</feature>
<feature type="region of interest" description="Disordered" evidence="1">
    <location>
        <begin position="1"/>
        <end position="90"/>
    </location>
</feature>
<protein>
    <submittedName>
        <fullName evidence="2">Uncharacterized protein</fullName>
    </submittedName>
</protein>
<dbReference type="EMBL" id="CM009755">
    <property type="protein sequence ID" value="PUZ46380.1"/>
    <property type="molecule type" value="Genomic_DNA"/>
</dbReference>
<organism evidence="2 3">
    <name type="scientific">Panicum hallii var. hallii</name>
    <dbReference type="NCBI Taxonomy" id="1504633"/>
    <lineage>
        <taxon>Eukaryota</taxon>
        <taxon>Viridiplantae</taxon>
        <taxon>Streptophyta</taxon>
        <taxon>Embryophyta</taxon>
        <taxon>Tracheophyta</taxon>
        <taxon>Spermatophyta</taxon>
        <taxon>Magnoliopsida</taxon>
        <taxon>Liliopsida</taxon>
        <taxon>Poales</taxon>
        <taxon>Poaceae</taxon>
        <taxon>PACMAD clade</taxon>
        <taxon>Panicoideae</taxon>
        <taxon>Panicodae</taxon>
        <taxon>Paniceae</taxon>
        <taxon>Panicinae</taxon>
        <taxon>Panicum</taxon>
        <taxon>Panicum sect. Panicum</taxon>
    </lineage>
</organism>
<accession>A0A2T7CSQ0</accession>
<name>A0A2T7CSQ0_9POAL</name>
<gene>
    <name evidence="2" type="ORF">GQ55_7G071100</name>
</gene>
<evidence type="ECO:0000256" key="1">
    <source>
        <dbReference type="SAM" id="MobiDB-lite"/>
    </source>
</evidence>
<evidence type="ECO:0000313" key="2">
    <source>
        <dbReference type="EMBL" id="PUZ46380.1"/>
    </source>
</evidence>
<keyword evidence="3" id="KW-1185">Reference proteome</keyword>
<dbReference type="Gramene" id="PUZ46380">
    <property type="protein sequence ID" value="PUZ46380"/>
    <property type="gene ID" value="GQ55_7G071100"/>
</dbReference>
<sequence length="90" mass="10362">MTQWPPYVVSQLHVSTRHQSTPAARRGPDGAQTSNLRPPPRDVPQPAARRCRRRSLHRYAPSQLSPPPWRPRSETQQLFGSIESWNRNTI</sequence>
<dbReference type="AlphaFoldDB" id="A0A2T7CSQ0"/>
<dbReference type="Proteomes" id="UP000244336">
    <property type="component" value="Chromosome 7"/>
</dbReference>
<proteinExistence type="predicted"/>